<comment type="caution">
    <text evidence="2">The sequence shown here is derived from an EMBL/GenBank/DDBJ whole genome shotgun (WGS) entry which is preliminary data.</text>
</comment>
<protein>
    <submittedName>
        <fullName evidence="2">Uncharacterized protein</fullName>
    </submittedName>
</protein>
<evidence type="ECO:0000313" key="3">
    <source>
        <dbReference type="Proteomes" id="UP001482620"/>
    </source>
</evidence>
<evidence type="ECO:0000256" key="1">
    <source>
        <dbReference type="SAM" id="MobiDB-lite"/>
    </source>
</evidence>
<name>A0ABV0TPV2_9TELE</name>
<feature type="region of interest" description="Disordered" evidence="1">
    <location>
        <begin position="1"/>
        <end position="103"/>
    </location>
</feature>
<proteinExistence type="predicted"/>
<feature type="compositionally biased region" description="Low complexity" evidence="1">
    <location>
        <begin position="1"/>
        <end position="21"/>
    </location>
</feature>
<accession>A0ABV0TPV2</accession>
<reference evidence="2 3" key="1">
    <citation type="submission" date="2021-06" db="EMBL/GenBank/DDBJ databases">
        <authorList>
            <person name="Palmer J.M."/>
        </authorList>
    </citation>
    <scope>NUCLEOTIDE SEQUENCE [LARGE SCALE GENOMIC DNA]</scope>
    <source>
        <strain evidence="3">if_2019</strain>
        <tissue evidence="2">Muscle</tissue>
    </source>
</reference>
<evidence type="ECO:0000313" key="2">
    <source>
        <dbReference type="EMBL" id="MEQ2234036.1"/>
    </source>
</evidence>
<gene>
    <name evidence="2" type="ORF">ILYODFUR_027785</name>
</gene>
<dbReference type="Proteomes" id="UP001482620">
    <property type="component" value="Unassembled WGS sequence"/>
</dbReference>
<organism evidence="2 3">
    <name type="scientific">Ilyodon furcidens</name>
    <name type="common">goldbreast splitfin</name>
    <dbReference type="NCBI Taxonomy" id="33524"/>
    <lineage>
        <taxon>Eukaryota</taxon>
        <taxon>Metazoa</taxon>
        <taxon>Chordata</taxon>
        <taxon>Craniata</taxon>
        <taxon>Vertebrata</taxon>
        <taxon>Euteleostomi</taxon>
        <taxon>Actinopterygii</taxon>
        <taxon>Neopterygii</taxon>
        <taxon>Teleostei</taxon>
        <taxon>Neoteleostei</taxon>
        <taxon>Acanthomorphata</taxon>
        <taxon>Ovalentaria</taxon>
        <taxon>Atherinomorphae</taxon>
        <taxon>Cyprinodontiformes</taxon>
        <taxon>Goodeidae</taxon>
        <taxon>Ilyodon</taxon>
    </lineage>
</organism>
<feature type="compositionally biased region" description="Basic residues" evidence="1">
    <location>
        <begin position="84"/>
        <end position="95"/>
    </location>
</feature>
<keyword evidence="3" id="KW-1185">Reference proteome</keyword>
<feature type="compositionally biased region" description="Basic residues" evidence="1">
    <location>
        <begin position="38"/>
        <end position="57"/>
    </location>
</feature>
<dbReference type="EMBL" id="JAHRIQ010038461">
    <property type="protein sequence ID" value="MEQ2234036.1"/>
    <property type="molecule type" value="Genomic_DNA"/>
</dbReference>
<sequence length="170" mass="18552">MKTHPDSASSTQSPAPSTPATSCPPPHSAQRWQGKSPAQRHHSLCPKAQQSRHHQAHKGTPDLTPRQTYPARGPWPAACTSARGPHHAPRNHKNTPHPYHCNDSPGRNINQLSYTITAQLIQMPVTLHRKRGHNSPTSDTATPPCHPPACHPNLTVYVVVACTTINTLPF</sequence>